<dbReference type="InterPro" id="IPR006101">
    <property type="entry name" value="Glyco_hydro_2"/>
</dbReference>
<dbReference type="Pfam" id="PF02837">
    <property type="entry name" value="Glyco_hydro_2_N"/>
    <property type="match status" value="1"/>
</dbReference>
<organism evidence="8 9">
    <name type="scientific">Lachnotalea glycerini</name>
    <dbReference type="NCBI Taxonomy" id="1763509"/>
    <lineage>
        <taxon>Bacteria</taxon>
        <taxon>Bacillati</taxon>
        <taxon>Bacillota</taxon>
        <taxon>Clostridia</taxon>
        <taxon>Lachnospirales</taxon>
        <taxon>Lachnospiraceae</taxon>
        <taxon>Lachnotalea</taxon>
    </lineage>
</organism>
<evidence type="ECO:0000313" key="8">
    <source>
        <dbReference type="EMBL" id="PXV89122.1"/>
    </source>
</evidence>
<dbReference type="SUPFAM" id="SSF49785">
    <property type="entry name" value="Galactose-binding domain-like"/>
    <property type="match status" value="1"/>
</dbReference>
<dbReference type="AlphaFoldDB" id="A0A318EQC9"/>
<dbReference type="Proteomes" id="UP000247523">
    <property type="component" value="Unassembled WGS sequence"/>
</dbReference>
<dbReference type="Pfam" id="PF00703">
    <property type="entry name" value="Glyco_hydro_2"/>
    <property type="match status" value="1"/>
</dbReference>
<dbReference type="InterPro" id="IPR032312">
    <property type="entry name" value="LacZ_4"/>
</dbReference>
<accession>A0A318EQC9</accession>
<dbReference type="EMBL" id="QICS01000007">
    <property type="protein sequence ID" value="PXV89122.1"/>
    <property type="molecule type" value="Genomic_DNA"/>
</dbReference>
<dbReference type="Gene3D" id="3.20.20.80">
    <property type="entry name" value="Glycosidases"/>
    <property type="match status" value="1"/>
</dbReference>
<dbReference type="Gene3D" id="2.60.120.260">
    <property type="entry name" value="Galactose-binding domain-like"/>
    <property type="match status" value="1"/>
</dbReference>
<dbReference type="GO" id="GO:0030246">
    <property type="term" value="F:carbohydrate binding"/>
    <property type="evidence" value="ECO:0007669"/>
    <property type="project" value="InterPro"/>
</dbReference>
<dbReference type="InterPro" id="IPR036156">
    <property type="entry name" value="Beta-gal/glucu_dom_sf"/>
</dbReference>
<dbReference type="InterPro" id="IPR006104">
    <property type="entry name" value="Glyco_hydro_2_N"/>
</dbReference>
<proteinExistence type="inferred from homology"/>
<evidence type="ECO:0000256" key="5">
    <source>
        <dbReference type="ARBA" id="ARBA00023295"/>
    </source>
</evidence>
<evidence type="ECO:0000256" key="1">
    <source>
        <dbReference type="ARBA" id="ARBA00001412"/>
    </source>
</evidence>
<dbReference type="InterPro" id="IPR013783">
    <property type="entry name" value="Ig-like_fold"/>
</dbReference>
<dbReference type="Gene3D" id="2.70.98.10">
    <property type="match status" value="1"/>
</dbReference>
<name>A0A318EQC9_9FIRM</name>
<evidence type="ECO:0000256" key="3">
    <source>
        <dbReference type="ARBA" id="ARBA00012756"/>
    </source>
</evidence>
<evidence type="ECO:0000313" key="9">
    <source>
        <dbReference type="Proteomes" id="UP000247523"/>
    </source>
</evidence>
<gene>
    <name evidence="8" type="ORF">C8E03_10799</name>
</gene>
<dbReference type="PANTHER" id="PTHR46323:SF2">
    <property type="entry name" value="BETA-GALACTOSIDASE"/>
    <property type="match status" value="1"/>
</dbReference>
<dbReference type="SUPFAM" id="SSF49303">
    <property type="entry name" value="beta-Galactosidase/glucuronidase domain"/>
    <property type="match status" value="2"/>
</dbReference>
<keyword evidence="5" id="KW-0326">Glycosidase</keyword>
<evidence type="ECO:0000256" key="4">
    <source>
        <dbReference type="ARBA" id="ARBA00022801"/>
    </source>
</evidence>
<dbReference type="Pfam" id="PF02836">
    <property type="entry name" value="Glyco_hydro_2_C"/>
    <property type="match status" value="1"/>
</dbReference>
<dbReference type="Pfam" id="PF02929">
    <property type="entry name" value="Bgal_small_N"/>
    <property type="match status" value="1"/>
</dbReference>
<dbReference type="InterPro" id="IPR006103">
    <property type="entry name" value="Glyco_hydro_2_cat"/>
</dbReference>
<dbReference type="SMART" id="SM01038">
    <property type="entry name" value="Bgal_small_N"/>
    <property type="match status" value="1"/>
</dbReference>
<protein>
    <recommendedName>
        <fullName evidence="3">beta-galactosidase</fullName>
        <ecNumber evidence="3">3.2.1.23</ecNumber>
    </recommendedName>
    <alternativeName>
        <fullName evidence="6">Lactase</fullName>
    </alternativeName>
</protein>
<dbReference type="PANTHER" id="PTHR46323">
    <property type="entry name" value="BETA-GALACTOSIDASE"/>
    <property type="match status" value="1"/>
</dbReference>
<comment type="similarity">
    <text evidence="2">Belongs to the glycosyl hydrolase 2 family.</text>
</comment>
<dbReference type="InterPro" id="IPR017853">
    <property type="entry name" value="GH"/>
</dbReference>
<feature type="domain" description="Beta galactosidase small chain/" evidence="7">
    <location>
        <begin position="730"/>
        <end position="999"/>
    </location>
</feature>
<dbReference type="SUPFAM" id="SSF51445">
    <property type="entry name" value="(Trans)glycosidases"/>
    <property type="match status" value="1"/>
</dbReference>
<comment type="catalytic activity">
    <reaction evidence="1">
        <text>Hydrolysis of terminal non-reducing beta-D-galactose residues in beta-D-galactosides.</text>
        <dbReference type="EC" id="3.2.1.23"/>
    </reaction>
</comment>
<evidence type="ECO:0000256" key="2">
    <source>
        <dbReference type="ARBA" id="ARBA00007401"/>
    </source>
</evidence>
<dbReference type="InterPro" id="IPR050347">
    <property type="entry name" value="Bact_Beta-galactosidase"/>
</dbReference>
<evidence type="ECO:0000259" key="7">
    <source>
        <dbReference type="SMART" id="SM01038"/>
    </source>
</evidence>
<keyword evidence="4" id="KW-0378">Hydrolase</keyword>
<comment type="caution">
    <text evidence="8">The sequence shown here is derived from an EMBL/GenBank/DDBJ whole genome shotgun (WGS) entry which is preliminary data.</text>
</comment>
<dbReference type="Pfam" id="PF16353">
    <property type="entry name" value="LacZ_4"/>
    <property type="match status" value="1"/>
</dbReference>
<dbReference type="Gene3D" id="2.60.40.10">
    <property type="entry name" value="Immunoglobulins"/>
    <property type="match status" value="2"/>
</dbReference>
<evidence type="ECO:0000256" key="6">
    <source>
        <dbReference type="ARBA" id="ARBA00032230"/>
    </source>
</evidence>
<dbReference type="RefSeq" id="WP_110291284.1">
    <property type="nucleotide sequence ID" value="NZ_QICS01000007.1"/>
</dbReference>
<reference evidence="8 9" key="1">
    <citation type="submission" date="2018-05" db="EMBL/GenBank/DDBJ databases">
        <title>Genomic Encyclopedia of Type Strains, Phase IV (KMG-IV): sequencing the most valuable type-strain genomes for metagenomic binning, comparative biology and taxonomic classification.</title>
        <authorList>
            <person name="Goeker M."/>
        </authorList>
    </citation>
    <scope>NUCLEOTIDE SEQUENCE [LARGE SCALE GENOMIC DNA]</scope>
    <source>
        <strain evidence="8 9">DSM 28816</strain>
    </source>
</reference>
<dbReference type="EC" id="3.2.1.23" evidence="3"/>
<dbReference type="GO" id="GO:0004565">
    <property type="term" value="F:beta-galactosidase activity"/>
    <property type="evidence" value="ECO:0007669"/>
    <property type="project" value="UniProtKB-EC"/>
</dbReference>
<dbReference type="InterPro" id="IPR006102">
    <property type="entry name" value="Ig-like_GH2"/>
</dbReference>
<dbReference type="InterPro" id="IPR014718">
    <property type="entry name" value="GH-type_carb-bd"/>
</dbReference>
<dbReference type="SUPFAM" id="SSF74650">
    <property type="entry name" value="Galactose mutarotase-like"/>
    <property type="match status" value="1"/>
</dbReference>
<dbReference type="PRINTS" id="PR00132">
    <property type="entry name" value="GLHYDRLASE2"/>
</dbReference>
<sequence length="1000" mass="115606">MLSNELKLPNYYEDPSSLHIGCEDNRSYYIPFTLENTNESSRILTLNGNWDFRYYENPYVLEDFTKLGYSYKNYDSIPVPGCIQMYGYDHHHYTNIPFPFAYDAPYVPQQNPTCVYHKSFDITEENCNYLQYLNFEGVDSCFYVYVNQTFVGYSQVSHSTSEFNITPYIRLGQNDLTVVVLKWCDGSYLEDQDKFRMTGIFRDVYVLHRPKEHIRDFFIKTRLNNIYKNAQIEIKFNYRSVSVPTTCTLFDTKDQIISTKTVQDAMLAFELENPTLWNAEEPYLYTLKIETPDEIIYQKIGIRCIEIKNDIIYINGVKIKFKGVNRHDSDPVTGYTISREQVLKDLTMMKESNINAIRTSHYPNAPWFTQLCNEYGFYVISESDLEAHGATQFYGGSSFDTFGDLVQKEIFAKSILDRNQRNVIRDKNNPCIIMWSMGNEAGYSKAFEDTGRFIKAYDSTRLLHYEGSIHETGGHKNDTSMLDVYSKMYEPISGIENYLATNPKPYMLCEFIHSMGNGPGDIEDYFECIYKHDRFVGGFVWEWCDHAIYRGITTNGKNIFHYGGDSNEFPHDGNFCVDGMVSPDRVPHPALAEYKNVIRPVRAFLLDAATGKIKLQNMLDFTNLKDYVNLQAQLLYDGEVVETYELGTVDVKPHETTVLNITINQAYFKQTKSLSLKINYVQIFDKPLTKAGHLLGFDQLMLKEHNRPLVHAKDYHQESIQTEENSSLILLKGTNFRYVFNKMQASFDSLTIDNCNIIEKPLEYNIWRAPTDNDSTIRNEWESAGYNRALVRVYETTLTNKNNVVKISCRFAINAIQIQHILDLNVTWTIGSNGTITLDLDGKRNTALPFLPRLGLRLFLPKEYNAVEYLGYGPNESYVDKHRSSWFGRFKSNVENMYVDYIKPQENSSHFHCEEVILSSSTGKNIHVNAAAPFSFQTSRYTQEELASKAHNYELLQSEHTVLCLDYKMSGIGSNSCGPALANQYQLREEHLSFQMTLQF</sequence>
<dbReference type="InterPro" id="IPR004199">
    <property type="entry name" value="B-gal_small/dom_5"/>
</dbReference>
<dbReference type="InterPro" id="IPR011013">
    <property type="entry name" value="Gal_mutarotase_sf_dom"/>
</dbReference>
<dbReference type="GO" id="GO:0009341">
    <property type="term" value="C:beta-galactosidase complex"/>
    <property type="evidence" value="ECO:0007669"/>
    <property type="project" value="InterPro"/>
</dbReference>
<dbReference type="GO" id="GO:0005990">
    <property type="term" value="P:lactose catabolic process"/>
    <property type="evidence" value="ECO:0007669"/>
    <property type="project" value="TreeGrafter"/>
</dbReference>
<dbReference type="InterPro" id="IPR008979">
    <property type="entry name" value="Galactose-bd-like_sf"/>
</dbReference>